<dbReference type="EMBL" id="PYAT01000003">
    <property type="protein sequence ID" value="PSL41013.1"/>
    <property type="molecule type" value="Genomic_DNA"/>
</dbReference>
<reference evidence="2 3" key="1">
    <citation type="submission" date="2018-03" db="EMBL/GenBank/DDBJ databases">
        <title>Genomic Encyclopedia of Type Strains, Phase III (KMG-III): the genomes of soil and plant-associated and newly described type strains.</title>
        <authorList>
            <person name="Whitman W."/>
        </authorList>
    </citation>
    <scope>NUCLEOTIDE SEQUENCE [LARGE SCALE GENOMIC DNA]</scope>
    <source>
        <strain evidence="2 3">CGMCC 1.12259</strain>
    </source>
</reference>
<evidence type="ECO:0000256" key="1">
    <source>
        <dbReference type="SAM" id="Phobius"/>
    </source>
</evidence>
<dbReference type="AlphaFoldDB" id="A0A2P8H486"/>
<keyword evidence="3" id="KW-1185">Reference proteome</keyword>
<feature type="transmembrane region" description="Helical" evidence="1">
    <location>
        <begin position="41"/>
        <end position="57"/>
    </location>
</feature>
<proteinExistence type="predicted"/>
<keyword evidence="1" id="KW-1133">Transmembrane helix</keyword>
<keyword evidence="1" id="KW-0812">Transmembrane</keyword>
<evidence type="ECO:0000313" key="3">
    <source>
        <dbReference type="Proteomes" id="UP000242682"/>
    </source>
</evidence>
<sequence>MFKTYQSLNHRGKLKRSIELAVFSFFFIIVLFAFTKISREIILIISLVFIVVGAYQIRRDYKNSKIEEEE</sequence>
<protein>
    <submittedName>
        <fullName evidence="2">Uncharacterized protein</fullName>
    </submittedName>
</protein>
<keyword evidence="1" id="KW-0472">Membrane</keyword>
<dbReference type="Proteomes" id="UP000242682">
    <property type="component" value="Unassembled WGS sequence"/>
</dbReference>
<feature type="transmembrane region" description="Helical" evidence="1">
    <location>
        <begin position="20"/>
        <end position="35"/>
    </location>
</feature>
<accession>A0A2P8H486</accession>
<evidence type="ECO:0000313" key="2">
    <source>
        <dbReference type="EMBL" id="PSL41013.1"/>
    </source>
</evidence>
<comment type="caution">
    <text evidence="2">The sequence shown here is derived from an EMBL/GenBank/DDBJ whole genome shotgun (WGS) entry which is preliminary data.</text>
</comment>
<organism evidence="2 3">
    <name type="scientific">Planomicrobium soli</name>
    <dbReference type="NCBI Taxonomy" id="1176648"/>
    <lineage>
        <taxon>Bacteria</taxon>
        <taxon>Bacillati</taxon>
        <taxon>Bacillota</taxon>
        <taxon>Bacilli</taxon>
        <taxon>Bacillales</taxon>
        <taxon>Caryophanaceae</taxon>
        <taxon>Planomicrobium</taxon>
    </lineage>
</organism>
<name>A0A2P8H486_9BACL</name>
<gene>
    <name evidence="2" type="ORF">B0H99_103147</name>
</gene>